<reference evidence="3" key="1">
    <citation type="submission" date="2023-11" db="UniProtKB">
        <authorList>
            <consortium name="WormBaseParasite"/>
        </authorList>
    </citation>
    <scope>IDENTIFICATION</scope>
</reference>
<dbReference type="Proteomes" id="UP000050791">
    <property type="component" value="Unassembled WGS sequence"/>
</dbReference>
<name>A0AA85BL22_9TREM</name>
<sequence>MTEPQASTMSTLENKKVKFVIIKSNGPKTSPEENNNDKKSDQSKETTSEKQPGPVTIYLQGVSVPEN</sequence>
<protein>
    <submittedName>
        <fullName evidence="3">Uncharacterized protein</fullName>
    </submittedName>
</protein>
<feature type="compositionally biased region" description="Basic and acidic residues" evidence="1">
    <location>
        <begin position="35"/>
        <end position="48"/>
    </location>
</feature>
<evidence type="ECO:0000313" key="3">
    <source>
        <dbReference type="WBParaSite" id="SMTH1_64090.1"/>
    </source>
</evidence>
<dbReference type="AlphaFoldDB" id="A0AA85BL22"/>
<proteinExistence type="predicted"/>
<feature type="region of interest" description="Disordered" evidence="1">
    <location>
        <begin position="22"/>
        <end position="67"/>
    </location>
</feature>
<evidence type="ECO:0000313" key="2">
    <source>
        <dbReference type="Proteomes" id="UP000050791"/>
    </source>
</evidence>
<accession>A0AA85BL22</accession>
<dbReference type="WBParaSite" id="SMTH1_64090.1">
    <property type="protein sequence ID" value="SMTH1_64090.1"/>
    <property type="gene ID" value="SMTH1_64090"/>
</dbReference>
<organism evidence="2 3">
    <name type="scientific">Schistosoma mattheei</name>
    <dbReference type="NCBI Taxonomy" id="31246"/>
    <lineage>
        <taxon>Eukaryota</taxon>
        <taxon>Metazoa</taxon>
        <taxon>Spiralia</taxon>
        <taxon>Lophotrochozoa</taxon>
        <taxon>Platyhelminthes</taxon>
        <taxon>Trematoda</taxon>
        <taxon>Digenea</taxon>
        <taxon>Strigeidida</taxon>
        <taxon>Schistosomatoidea</taxon>
        <taxon>Schistosomatidae</taxon>
        <taxon>Schistosoma</taxon>
    </lineage>
</organism>
<evidence type="ECO:0000256" key="1">
    <source>
        <dbReference type="SAM" id="MobiDB-lite"/>
    </source>
</evidence>